<dbReference type="Pfam" id="PF13489">
    <property type="entry name" value="Methyltransf_23"/>
    <property type="match status" value="1"/>
</dbReference>
<sequence>MTPLRAYPAVADAWKPLASYLGERFDPALTNPQVLRRFLDQEWARLRPHFYQRSVGYLYDLTLFHYSGAKDGFFQTLIDFAGEHGLTGIADVGCGIGLDAQVLLGRGYDLHAYDLRNPSLAYARWRIAEEVGVSDRVFEMSELGQRRYELAYAVDVLGHASDPAALIDRLFAVADHVAVNMLPHDARHRFGSADLHPGLNHAQILPQLNYRGDLVRLAVSGENTVSIWRTRYR</sequence>
<name>A0ABV4QK21_9ACTN</name>
<keyword evidence="1" id="KW-0808">Transferase</keyword>
<evidence type="ECO:0000313" key="2">
    <source>
        <dbReference type="Proteomes" id="UP001569963"/>
    </source>
</evidence>
<evidence type="ECO:0000313" key="1">
    <source>
        <dbReference type="EMBL" id="MFA1543536.1"/>
    </source>
</evidence>
<reference evidence="1 2" key="1">
    <citation type="submission" date="2023-11" db="EMBL/GenBank/DDBJ databases">
        <title>Actinomadura monticuli sp. nov., isolated from volcanic ash.</title>
        <authorList>
            <person name="Lee S.D."/>
            <person name="Yang H."/>
            <person name="Kim I.S."/>
        </authorList>
    </citation>
    <scope>NUCLEOTIDE SEQUENCE [LARGE SCALE GENOMIC DNA]</scope>
    <source>
        <strain evidence="1 2">DLS-62</strain>
    </source>
</reference>
<dbReference type="SUPFAM" id="SSF53335">
    <property type="entry name" value="S-adenosyl-L-methionine-dependent methyltransferases"/>
    <property type="match status" value="1"/>
</dbReference>
<dbReference type="GO" id="GO:0032259">
    <property type="term" value="P:methylation"/>
    <property type="evidence" value="ECO:0007669"/>
    <property type="project" value="UniProtKB-KW"/>
</dbReference>
<protein>
    <submittedName>
        <fullName evidence="1">Methyltransferase domain-containing protein</fullName>
    </submittedName>
</protein>
<dbReference type="EMBL" id="JAXCEI010000019">
    <property type="protein sequence ID" value="MFA1543536.1"/>
    <property type="molecule type" value="Genomic_DNA"/>
</dbReference>
<dbReference type="GO" id="GO:0008168">
    <property type="term" value="F:methyltransferase activity"/>
    <property type="evidence" value="ECO:0007669"/>
    <property type="project" value="UniProtKB-KW"/>
</dbReference>
<keyword evidence="2" id="KW-1185">Reference proteome</keyword>
<keyword evidence="1" id="KW-0489">Methyltransferase</keyword>
<dbReference type="Gene3D" id="3.40.50.150">
    <property type="entry name" value="Vaccinia Virus protein VP39"/>
    <property type="match status" value="1"/>
</dbReference>
<organism evidence="1 2">
    <name type="scientific">Actinomadura monticuli</name>
    <dbReference type="NCBI Taxonomy" id="3097367"/>
    <lineage>
        <taxon>Bacteria</taxon>
        <taxon>Bacillati</taxon>
        <taxon>Actinomycetota</taxon>
        <taxon>Actinomycetes</taxon>
        <taxon>Streptosporangiales</taxon>
        <taxon>Thermomonosporaceae</taxon>
        <taxon>Actinomadura</taxon>
    </lineage>
</organism>
<dbReference type="Proteomes" id="UP001569963">
    <property type="component" value="Unassembled WGS sequence"/>
</dbReference>
<gene>
    <name evidence="1" type="ORF">SM611_31810</name>
</gene>
<proteinExistence type="predicted"/>
<comment type="caution">
    <text evidence="1">The sequence shown here is derived from an EMBL/GenBank/DDBJ whole genome shotgun (WGS) entry which is preliminary data.</text>
</comment>
<dbReference type="InterPro" id="IPR029063">
    <property type="entry name" value="SAM-dependent_MTases_sf"/>
</dbReference>
<accession>A0ABV4QK21</accession>
<dbReference type="RefSeq" id="WP_371954033.1">
    <property type="nucleotide sequence ID" value="NZ_JAXCEI010000019.1"/>
</dbReference>